<name>A0A2K9Z6Z9_RHILE</name>
<gene>
    <name evidence="1" type="ORF">CUJ84_Chr003629</name>
</gene>
<proteinExistence type="predicted"/>
<protein>
    <submittedName>
        <fullName evidence="1">Uncharacterized protein</fullName>
    </submittedName>
</protein>
<accession>A0A2K9Z6Z9</accession>
<dbReference type="Proteomes" id="UP000238523">
    <property type="component" value="Chromosome"/>
</dbReference>
<evidence type="ECO:0000313" key="1">
    <source>
        <dbReference type="EMBL" id="AUW43960.1"/>
    </source>
</evidence>
<dbReference type="AlphaFoldDB" id="A0A2K9Z6Z9"/>
<reference evidence="1 2" key="1">
    <citation type="submission" date="2017-11" db="EMBL/GenBank/DDBJ databases">
        <title>Complete genome of Rhizobium leguminosarum Norway, an ineffective micro-symbiont.</title>
        <authorList>
            <person name="Hoffrichter A."/>
            <person name="Liang J."/>
            <person name="Brachmann A."/>
            <person name="Marin M."/>
        </authorList>
    </citation>
    <scope>NUCLEOTIDE SEQUENCE [LARGE SCALE GENOMIC DNA]</scope>
    <source>
        <strain evidence="1 2">Norway</strain>
    </source>
</reference>
<dbReference type="EMBL" id="CP025012">
    <property type="protein sequence ID" value="AUW43960.1"/>
    <property type="molecule type" value="Genomic_DNA"/>
</dbReference>
<organism evidence="1 2">
    <name type="scientific">Rhizobium leguminosarum</name>
    <dbReference type="NCBI Taxonomy" id="384"/>
    <lineage>
        <taxon>Bacteria</taxon>
        <taxon>Pseudomonadati</taxon>
        <taxon>Pseudomonadota</taxon>
        <taxon>Alphaproteobacteria</taxon>
        <taxon>Hyphomicrobiales</taxon>
        <taxon>Rhizobiaceae</taxon>
        <taxon>Rhizobium/Agrobacterium group</taxon>
        <taxon>Rhizobium</taxon>
    </lineage>
</organism>
<evidence type="ECO:0000313" key="2">
    <source>
        <dbReference type="Proteomes" id="UP000238523"/>
    </source>
</evidence>
<sequence length="56" mass="5845">MNFNSQVARDIYRKRAGLSFLNRPAAPPSLAELKASLAPSPVSTVNASPGGCQISS</sequence>